<evidence type="ECO:0008006" key="4">
    <source>
        <dbReference type="Google" id="ProtNLM"/>
    </source>
</evidence>
<sequence length="291" mass="32856">MTIAVDIMNVVFGQLAFLSNAIFVIISSMKKKKKKMDQLTIAYSFGSALVGLGFSFECYECLSLTNGKNFSTKLECMITNPNPTMYAIGQTLIYFTMLVMSLNCLCILSTEKNHGWSKRITVLEIFFFFIFPALFVLIACWMSTLLNNGYKIIIEDCYFRTIVTGTFNKSFCVLLLTVSFASVFILIVAFFKLKQEKCKTTGIHIIKIRRNLHMSRQAIKVIAYTLTVLSLPTAIDVYYMHTNTPFSEIGDYFWPLQPLGLSVLAIWNQIKLIKAKKNLPTTSAASSVKTA</sequence>
<proteinExistence type="predicted"/>
<feature type="transmembrane region" description="Helical" evidence="1">
    <location>
        <begin position="218"/>
        <end position="240"/>
    </location>
</feature>
<accession>A0A0V0SIR1</accession>
<reference evidence="2 3" key="1">
    <citation type="submission" date="2015-01" db="EMBL/GenBank/DDBJ databases">
        <title>Evolution of Trichinella species and genotypes.</title>
        <authorList>
            <person name="Korhonen P.K."/>
            <person name="Edoardo P."/>
            <person name="Giuseppe L.R."/>
            <person name="Gasser R.B."/>
        </authorList>
    </citation>
    <scope>NUCLEOTIDE SEQUENCE [LARGE SCALE GENOMIC DNA]</scope>
    <source>
        <strain evidence="2">ISS37</strain>
    </source>
</reference>
<feature type="transmembrane region" description="Helical" evidence="1">
    <location>
        <begin position="120"/>
        <end position="146"/>
    </location>
</feature>
<evidence type="ECO:0000256" key="1">
    <source>
        <dbReference type="SAM" id="Phobius"/>
    </source>
</evidence>
<dbReference type="OrthoDB" id="5917277at2759"/>
<evidence type="ECO:0000313" key="2">
    <source>
        <dbReference type="EMBL" id="KRX26696.1"/>
    </source>
</evidence>
<feature type="transmembrane region" description="Helical" evidence="1">
    <location>
        <begin position="252"/>
        <end position="270"/>
    </location>
</feature>
<organism evidence="2 3">
    <name type="scientific">Trichinella nelsoni</name>
    <dbReference type="NCBI Taxonomy" id="6336"/>
    <lineage>
        <taxon>Eukaryota</taxon>
        <taxon>Metazoa</taxon>
        <taxon>Ecdysozoa</taxon>
        <taxon>Nematoda</taxon>
        <taxon>Enoplea</taxon>
        <taxon>Dorylaimia</taxon>
        <taxon>Trichinellida</taxon>
        <taxon>Trichinellidae</taxon>
        <taxon>Trichinella</taxon>
    </lineage>
</organism>
<feature type="transmembrane region" description="Helical" evidence="1">
    <location>
        <begin position="12"/>
        <end position="29"/>
    </location>
</feature>
<keyword evidence="1" id="KW-0812">Transmembrane</keyword>
<dbReference type="AlphaFoldDB" id="A0A0V0SIR1"/>
<protein>
    <recommendedName>
        <fullName evidence="4">G-protein coupled receptors family 1 profile domain-containing protein</fullName>
    </recommendedName>
</protein>
<keyword evidence="1" id="KW-0472">Membrane</keyword>
<name>A0A0V0SIR1_9BILA</name>
<keyword evidence="1" id="KW-1133">Transmembrane helix</keyword>
<gene>
    <name evidence="2" type="ORF">T07_9411</name>
</gene>
<keyword evidence="3" id="KW-1185">Reference proteome</keyword>
<feature type="transmembrane region" description="Helical" evidence="1">
    <location>
        <begin position="85"/>
        <end position="108"/>
    </location>
</feature>
<comment type="caution">
    <text evidence="2">The sequence shown here is derived from an EMBL/GenBank/DDBJ whole genome shotgun (WGS) entry which is preliminary data.</text>
</comment>
<dbReference type="EMBL" id="JYDL01000006">
    <property type="protein sequence ID" value="KRX26696.1"/>
    <property type="molecule type" value="Genomic_DNA"/>
</dbReference>
<feature type="transmembrane region" description="Helical" evidence="1">
    <location>
        <begin position="166"/>
        <end position="191"/>
    </location>
</feature>
<feature type="transmembrane region" description="Helical" evidence="1">
    <location>
        <begin position="41"/>
        <end position="65"/>
    </location>
</feature>
<dbReference type="Proteomes" id="UP000054630">
    <property type="component" value="Unassembled WGS sequence"/>
</dbReference>
<feature type="non-terminal residue" evidence="2">
    <location>
        <position position="291"/>
    </location>
</feature>
<evidence type="ECO:0000313" key="3">
    <source>
        <dbReference type="Proteomes" id="UP000054630"/>
    </source>
</evidence>